<evidence type="ECO:0000313" key="3">
    <source>
        <dbReference type="Proteomes" id="UP000683360"/>
    </source>
</evidence>
<dbReference type="OrthoDB" id="6194826at2759"/>
<reference evidence="2" key="1">
    <citation type="submission" date="2021-03" db="EMBL/GenBank/DDBJ databases">
        <authorList>
            <person name="Bekaert M."/>
        </authorList>
    </citation>
    <scope>NUCLEOTIDE SEQUENCE</scope>
</reference>
<accession>A0A8S3R3G4</accession>
<feature type="chain" id="PRO_5035800494" description="C-type lectin domain-containing protein" evidence="1">
    <location>
        <begin position="22"/>
        <end position="242"/>
    </location>
</feature>
<protein>
    <recommendedName>
        <fullName evidence="4">C-type lectin domain-containing protein</fullName>
    </recommendedName>
</protein>
<feature type="signal peptide" evidence="1">
    <location>
        <begin position="1"/>
        <end position="21"/>
    </location>
</feature>
<proteinExistence type="predicted"/>
<comment type="caution">
    <text evidence="2">The sequence shown here is derived from an EMBL/GenBank/DDBJ whole genome shotgun (WGS) entry which is preliminary data.</text>
</comment>
<dbReference type="Proteomes" id="UP000683360">
    <property type="component" value="Unassembled WGS sequence"/>
</dbReference>
<evidence type="ECO:0008006" key="4">
    <source>
        <dbReference type="Google" id="ProtNLM"/>
    </source>
</evidence>
<keyword evidence="3" id="KW-1185">Reference proteome</keyword>
<evidence type="ECO:0000256" key="1">
    <source>
        <dbReference type="SAM" id="SignalP"/>
    </source>
</evidence>
<dbReference type="AlphaFoldDB" id="A0A8S3R3G4"/>
<dbReference type="EMBL" id="CAJPWZ010000917">
    <property type="protein sequence ID" value="CAG2203281.1"/>
    <property type="molecule type" value="Genomic_DNA"/>
</dbReference>
<dbReference type="InterPro" id="IPR016187">
    <property type="entry name" value="CTDL_fold"/>
</dbReference>
<dbReference type="SUPFAM" id="SSF56436">
    <property type="entry name" value="C-type lectin-like"/>
    <property type="match status" value="1"/>
</dbReference>
<dbReference type="InterPro" id="IPR016186">
    <property type="entry name" value="C-type_lectin-like/link_sf"/>
</dbReference>
<sequence length="242" mass="25534">MKVIYFVLLIVIFLSSNTCYAQVILEGDTQALFEDGGGTGTDFSPFLALLPLLLLGLLTATTPTATAAQAAQAAQAAPAAPAAPAVPVPVMVVSVPVAPTPPCVSETCPPGFMVLPNQASSTNCYSDSGANAANDLMWNAALTDCTSTSGAYLWRPNTEQEADAIRNKYAIPDNELLWTGANDLAVDGTFTFAIENSPLNVATPHLTREFVHREFAVVVVRPGNFIVAAWCNKNIEANLSFL</sequence>
<name>A0A8S3R3G4_MYTED</name>
<gene>
    <name evidence="2" type="ORF">MEDL_17901</name>
</gene>
<evidence type="ECO:0000313" key="2">
    <source>
        <dbReference type="EMBL" id="CAG2203281.1"/>
    </source>
</evidence>
<keyword evidence="1" id="KW-0732">Signal</keyword>
<dbReference type="Gene3D" id="3.10.100.10">
    <property type="entry name" value="Mannose-Binding Protein A, subunit A"/>
    <property type="match status" value="1"/>
</dbReference>
<organism evidence="2 3">
    <name type="scientific">Mytilus edulis</name>
    <name type="common">Blue mussel</name>
    <dbReference type="NCBI Taxonomy" id="6550"/>
    <lineage>
        <taxon>Eukaryota</taxon>
        <taxon>Metazoa</taxon>
        <taxon>Spiralia</taxon>
        <taxon>Lophotrochozoa</taxon>
        <taxon>Mollusca</taxon>
        <taxon>Bivalvia</taxon>
        <taxon>Autobranchia</taxon>
        <taxon>Pteriomorphia</taxon>
        <taxon>Mytilida</taxon>
        <taxon>Mytiloidea</taxon>
        <taxon>Mytilidae</taxon>
        <taxon>Mytilinae</taxon>
        <taxon>Mytilus</taxon>
    </lineage>
</organism>